<dbReference type="GO" id="GO:1904047">
    <property type="term" value="F:S-adenosyl-L-methionine binding"/>
    <property type="evidence" value="ECO:0007669"/>
    <property type="project" value="TreeGrafter"/>
</dbReference>
<proteinExistence type="predicted"/>
<dbReference type="Gene3D" id="3.80.30.30">
    <property type="match status" value="1"/>
</dbReference>
<evidence type="ECO:0008006" key="2">
    <source>
        <dbReference type="Google" id="ProtNLM"/>
    </source>
</evidence>
<dbReference type="GO" id="GO:0051539">
    <property type="term" value="F:4 iron, 4 sulfur cluster binding"/>
    <property type="evidence" value="ECO:0007669"/>
    <property type="project" value="TreeGrafter"/>
</dbReference>
<accession>A0A381N3Z4</accession>
<name>A0A381N3Z4_9ZZZZ</name>
<dbReference type="AlphaFoldDB" id="A0A381N3Z4"/>
<dbReference type="EMBL" id="UINC01000063">
    <property type="protein sequence ID" value="SUZ48333.1"/>
    <property type="molecule type" value="Genomic_DNA"/>
</dbReference>
<protein>
    <recommendedName>
        <fullName evidence="2">DNA photolyase</fullName>
    </recommendedName>
</protein>
<reference evidence="1" key="1">
    <citation type="submission" date="2018-05" db="EMBL/GenBank/DDBJ databases">
        <authorList>
            <person name="Lanie J.A."/>
            <person name="Ng W.-L."/>
            <person name="Kazmierczak K.M."/>
            <person name="Andrzejewski T.M."/>
            <person name="Davidsen T.M."/>
            <person name="Wayne K.J."/>
            <person name="Tettelin H."/>
            <person name="Glass J.I."/>
            <person name="Rusch D."/>
            <person name="Podicherti R."/>
            <person name="Tsui H.-C.T."/>
            <person name="Winkler M.E."/>
        </authorList>
    </citation>
    <scope>NUCLEOTIDE SEQUENCE</scope>
</reference>
<dbReference type="GO" id="GO:0003913">
    <property type="term" value="F:DNA photolyase activity"/>
    <property type="evidence" value="ECO:0007669"/>
    <property type="project" value="TreeGrafter"/>
</dbReference>
<gene>
    <name evidence="1" type="ORF">METZ01_LOCUS1187</name>
</gene>
<evidence type="ECO:0000313" key="1">
    <source>
        <dbReference type="EMBL" id="SUZ48333.1"/>
    </source>
</evidence>
<organism evidence="1">
    <name type="scientific">marine metagenome</name>
    <dbReference type="NCBI Taxonomy" id="408172"/>
    <lineage>
        <taxon>unclassified sequences</taxon>
        <taxon>metagenomes</taxon>
        <taxon>ecological metagenomes</taxon>
    </lineage>
</organism>
<sequence>MESAAKKYELTNLCLDRFSNSKVVEIPDYKTVFNRPGQDFQTQKRSMKLILAVKKPPYIYKGTNMLQDGGFRNFYYNTPILNCLYNCNYCFLQGMYSSANIVVFVNQGDMEKAVESEIKIRPYPNDPLMLSISYNTDLLAFENILPMTRLWIEYSKTQPDLNLEIRSKSTMFDPISDIKSTKKVLLAWTLSPEKVVNENELDTPPLIKRLKAVQKAIKKGWRVRLCFDPIILYSGWEKDYLDLLNQIKSEISFNEIFDITVGVFRMGQDYFNRIRKTKPESKLYYQTYTNEAGVVTLSQSDREVVKVFIRENLSGFIPEDRIHFWD</sequence>
<dbReference type="InterPro" id="IPR049539">
    <property type="entry name" value="SPL"/>
</dbReference>
<dbReference type="Pfam" id="PF20903">
    <property type="entry name" value="SPL"/>
    <property type="match status" value="1"/>
</dbReference>
<dbReference type="PANTHER" id="PTHR37822">
    <property type="entry name" value="SPORE PHOTOPRODUCT LYASE-RELATED"/>
    <property type="match status" value="1"/>
</dbReference>
<dbReference type="PANTHER" id="PTHR37822:SF2">
    <property type="entry name" value="SPORE PHOTOPRODUCT LYASE"/>
    <property type="match status" value="1"/>
</dbReference>
<dbReference type="Gene3D" id="3.40.50.12110">
    <property type="match status" value="1"/>
</dbReference>
<dbReference type="GO" id="GO:0042601">
    <property type="term" value="C:endospore-forming forespore"/>
    <property type="evidence" value="ECO:0007669"/>
    <property type="project" value="TreeGrafter"/>
</dbReference>